<sequence length="706" mass="83171">MFNLFNGVFSSSTGSGYIPEMEQIISQLERGTLVTKFSWRKKAERKTLAIRRETRQITWSRPATATKSTFDGAVDWGEIKEVRLGKNSKDFDKWPEDSKKIENSRCFVVFYGKEFKLRVLSIAAECDLWIRGLRYLVKDTITAPYPLQVQRWLRREFYAMENPRESINLKDLKCFLTRVNYKIPPSKLREIFNDVDTRKRAEIGFDDFATLYHKIIFEENSACEIFDKILQYSSNLKTVSLQEVESFFRNEQNDRIGNDERSVSQFICDFLKDPHREIQEPYLTTSEFLDFLFSKQNDLWDPNKDKVYQDMCKPLSHYWISSSHNTYLTGDQFSSESSVEAYARCLRMGCRCIELDCWDGPDGMPFIYHGHTLTTKIKFMDVIKTIKEHAFTTSEYPVILSIEDNCSLPQQRKMATAMQFNQLKKGETELPSPYSLRRKILLKHKKLPEGQEESSFLIKNDTSDMDLRSSVKNGIMYLEDPVDKEWNPHFFVLSHNKLFYTDSYKPDQESERSEDEEDSGSFQRPKSNVPNEELHFSEKWFHGRLHNGREEAEQLLRAYSHLVTADFSIVLQEPVPQPNLHETEEWYHQNTKKNQAEEILRRVKTEGAFLVRPSENDANCYTISFRADRKIKHCRIKLEGRLYTIGNVEFESLVDLINYYENHPLYRRVKLTHAISEEMVKRMAVVSSVNFIYLIYYKKKPKIIFQ</sequence>
<evidence type="ECO:0000313" key="7">
    <source>
        <dbReference type="Proteomes" id="UP001162156"/>
    </source>
</evidence>
<organism evidence="6 7">
    <name type="scientific">Rhamnusium bicolor</name>
    <dbReference type="NCBI Taxonomy" id="1586634"/>
    <lineage>
        <taxon>Eukaryota</taxon>
        <taxon>Metazoa</taxon>
        <taxon>Ecdysozoa</taxon>
        <taxon>Arthropoda</taxon>
        <taxon>Hexapoda</taxon>
        <taxon>Insecta</taxon>
        <taxon>Pterygota</taxon>
        <taxon>Neoptera</taxon>
        <taxon>Endopterygota</taxon>
        <taxon>Coleoptera</taxon>
        <taxon>Polyphaga</taxon>
        <taxon>Cucujiformia</taxon>
        <taxon>Chrysomeloidea</taxon>
        <taxon>Cerambycidae</taxon>
        <taxon>Lepturinae</taxon>
        <taxon>Rhagiini</taxon>
        <taxon>Rhamnusium</taxon>
    </lineage>
</organism>
<dbReference type="GO" id="GO:0032587">
    <property type="term" value="C:ruffle membrane"/>
    <property type="evidence" value="ECO:0007669"/>
    <property type="project" value="TreeGrafter"/>
</dbReference>
<keyword evidence="3" id="KW-0443">Lipid metabolism</keyword>
<name>A0AAV8WS95_9CUCU</name>
<proteinExistence type="predicted"/>
<dbReference type="InterPro" id="IPR056586">
    <property type="entry name" value="EF-hand_PLCG1"/>
</dbReference>
<dbReference type="Gene3D" id="1.10.238.10">
    <property type="entry name" value="EF-hand"/>
    <property type="match status" value="1"/>
</dbReference>
<dbReference type="InterPro" id="IPR000909">
    <property type="entry name" value="PLipase_C_PInositol-sp_X_dom"/>
</dbReference>
<dbReference type="GO" id="GO:0004435">
    <property type="term" value="F:phosphatidylinositol-4,5-bisphosphate phospholipase C activity"/>
    <property type="evidence" value="ECO:0007669"/>
    <property type="project" value="UniProtKB-EC"/>
</dbReference>
<dbReference type="Pfam" id="PF00017">
    <property type="entry name" value="SH2"/>
    <property type="match status" value="1"/>
</dbReference>
<dbReference type="CDD" id="cd16201">
    <property type="entry name" value="EFh_PI-PLCgamma"/>
    <property type="match status" value="1"/>
</dbReference>
<dbReference type="InterPro" id="IPR017946">
    <property type="entry name" value="PLC-like_Pdiesterase_TIM-brl"/>
</dbReference>
<dbReference type="SUPFAM" id="SSF47473">
    <property type="entry name" value="EF-hand"/>
    <property type="match status" value="1"/>
</dbReference>
<dbReference type="EMBL" id="JANEYF010005005">
    <property type="protein sequence ID" value="KAJ8929429.1"/>
    <property type="molecule type" value="Genomic_DNA"/>
</dbReference>
<dbReference type="CDD" id="cd13362">
    <property type="entry name" value="PH_PLC_gamma"/>
    <property type="match status" value="1"/>
</dbReference>
<dbReference type="InterPro" id="IPR011993">
    <property type="entry name" value="PH-like_dom_sf"/>
</dbReference>
<dbReference type="CDD" id="cd09932">
    <property type="entry name" value="SH2_C-SH2_PLC_gamma_like"/>
    <property type="match status" value="1"/>
</dbReference>
<evidence type="ECO:0000256" key="4">
    <source>
        <dbReference type="SAM" id="MobiDB-lite"/>
    </source>
</evidence>
<reference evidence="6" key="1">
    <citation type="journal article" date="2023" name="Insect Mol. Biol.">
        <title>Genome sequencing provides insights into the evolution of gene families encoding plant cell wall-degrading enzymes in longhorned beetles.</title>
        <authorList>
            <person name="Shin N.R."/>
            <person name="Okamura Y."/>
            <person name="Kirsch R."/>
            <person name="Pauchet Y."/>
        </authorList>
    </citation>
    <scope>NUCLEOTIDE SEQUENCE</scope>
    <source>
        <strain evidence="6">RBIC_L_NR</strain>
    </source>
</reference>
<dbReference type="PROSITE" id="PS50001">
    <property type="entry name" value="SH2"/>
    <property type="match status" value="1"/>
</dbReference>
<dbReference type="InterPro" id="IPR011992">
    <property type="entry name" value="EF-hand-dom_pair"/>
</dbReference>
<comment type="catalytic activity">
    <reaction evidence="3">
        <text>a 1,2-diacyl-sn-glycero-3-phospho-(1D-myo-inositol-4,5-bisphosphate) + H2O = 1D-myo-inositol 1,4,5-trisphosphate + a 1,2-diacyl-sn-glycerol + H(+)</text>
        <dbReference type="Rhea" id="RHEA:33179"/>
        <dbReference type="ChEBI" id="CHEBI:15377"/>
        <dbReference type="ChEBI" id="CHEBI:15378"/>
        <dbReference type="ChEBI" id="CHEBI:17815"/>
        <dbReference type="ChEBI" id="CHEBI:58456"/>
        <dbReference type="ChEBI" id="CHEBI:203600"/>
        <dbReference type="EC" id="3.1.4.11"/>
    </reaction>
</comment>
<dbReference type="PANTHER" id="PTHR10336">
    <property type="entry name" value="PHOSPHOINOSITIDE-SPECIFIC PHOSPHOLIPASE C FAMILY PROTEIN"/>
    <property type="match status" value="1"/>
</dbReference>
<dbReference type="GO" id="GO:0048015">
    <property type="term" value="P:phosphatidylinositol-mediated signaling"/>
    <property type="evidence" value="ECO:0007669"/>
    <property type="project" value="TreeGrafter"/>
</dbReference>
<comment type="caution">
    <text evidence="6">The sequence shown here is derived from an EMBL/GenBank/DDBJ whole genome shotgun (WGS) entry which is preliminary data.</text>
</comment>
<evidence type="ECO:0000256" key="2">
    <source>
        <dbReference type="PROSITE-ProRule" id="PRU00191"/>
    </source>
</evidence>
<evidence type="ECO:0000313" key="6">
    <source>
        <dbReference type="EMBL" id="KAJ8929429.1"/>
    </source>
</evidence>
<dbReference type="PRINTS" id="PR00401">
    <property type="entry name" value="SH2DOMAIN"/>
</dbReference>
<keyword evidence="3" id="KW-0378">Hydrolase</keyword>
<dbReference type="InterPro" id="IPR036860">
    <property type="entry name" value="SH2_dom_sf"/>
</dbReference>
<dbReference type="GO" id="GO:0010634">
    <property type="term" value="P:positive regulation of epithelial cell migration"/>
    <property type="evidence" value="ECO:0007669"/>
    <property type="project" value="TreeGrafter"/>
</dbReference>
<dbReference type="Gene3D" id="3.30.505.10">
    <property type="entry name" value="SH2 domain"/>
    <property type="match status" value="1"/>
</dbReference>
<dbReference type="SUPFAM" id="SSF51695">
    <property type="entry name" value="PLC-like phosphodiesterases"/>
    <property type="match status" value="1"/>
</dbReference>
<dbReference type="FunFam" id="3.30.505.10:FF:000009">
    <property type="entry name" value="1-phosphatidylinositol 4,5-bisphosphate phosphodiesterase gamma"/>
    <property type="match status" value="1"/>
</dbReference>
<keyword evidence="1 2" id="KW-0727">SH2 domain</keyword>
<dbReference type="Pfam" id="PF00388">
    <property type="entry name" value="PI-PLC-X"/>
    <property type="match status" value="1"/>
</dbReference>
<evidence type="ECO:0000256" key="3">
    <source>
        <dbReference type="RuleBase" id="RU361133"/>
    </source>
</evidence>
<feature type="region of interest" description="Disordered" evidence="4">
    <location>
        <begin position="504"/>
        <end position="529"/>
    </location>
</feature>
<dbReference type="Gene3D" id="2.30.29.30">
    <property type="entry name" value="Pleckstrin-homology domain (PH domain)/Phosphotyrosine-binding domain (PTB)"/>
    <property type="match status" value="2"/>
</dbReference>
<dbReference type="FunFam" id="3.20.20.190:FF:000112">
    <property type="match status" value="1"/>
</dbReference>
<dbReference type="InterPro" id="IPR057061">
    <property type="entry name" value="PLCG_EF-hand_2"/>
</dbReference>
<dbReference type="GO" id="GO:0046488">
    <property type="term" value="P:phosphatidylinositol metabolic process"/>
    <property type="evidence" value="ECO:0007669"/>
    <property type="project" value="TreeGrafter"/>
</dbReference>
<dbReference type="PRINTS" id="PR00390">
    <property type="entry name" value="PHPHLIPASEC"/>
</dbReference>
<dbReference type="Gene3D" id="3.20.20.190">
    <property type="entry name" value="Phosphatidylinositol (PI) phosphodiesterase"/>
    <property type="match status" value="1"/>
</dbReference>
<dbReference type="PANTHER" id="PTHR10336:SF159">
    <property type="entry name" value="1-PHOSPHATIDYLINOSITOL 4,5-BISPHOSPHATE PHOSPHODIESTERASE GAMMA"/>
    <property type="match status" value="1"/>
</dbReference>
<dbReference type="SMART" id="SM00148">
    <property type="entry name" value="PLCXc"/>
    <property type="match status" value="1"/>
</dbReference>
<dbReference type="PROSITE" id="PS50007">
    <property type="entry name" value="PIPLC_X_DOMAIN"/>
    <property type="match status" value="1"/>
</dbReference>
<dbReference type="GO" id="GO:0051209">
    <property type="term" value="P:release of sequestered calcium ion into cytosol"/>
    <property type="evidence" value="ECO:0007669"/>
    <property type="project" value="TreeGrafter"/>
</dbReference>
<dbReference type="SMART" id="SM00252">
    <property type="entry name" value="SH2"/>
    <property type="match status" value="1"/>
</dbReference>
<keyword evidence="7" id="KW-1185">Reference proteome</keyword>
<keyword evidence="3" id="KW-0442">Lipid degradation</keyword>
<feature type="domain" description="SH2" evidence="5">
    <location>
        <begin position="586"/>
        <end position="675"/>
    </location>
</feature>
<dbReference type="GO" id="GO:0016042">
    <property type="term" value="P:lipid catabolic process"/>
    <property type="evidence" value="ECO:0007669"/>
    <property type="project" value="UniProtKB-KW"/>
</dbReference>
<dbReference type="InterPro" id="IPR001192">
    <property type="entry name" value="PI-PLC_fam"/>
</dbReference>
<dbReference type="SUPFAM" id="SSF55550">
    <property type="entry name" value="SH2 domain"/>
    <property type="match status" value="1"/>
</dbReference>
<dbReference type="SUPFAM" id="SSF50729">
    <property type="entry name" value="PH domain-like"/>
    <property type="match status" value="1"/>
</dbReference>
<feature type="compositionally biased region" description="Polar residues" evidence="4">
    <location>
        <begin position="520"/>
        <end position="529"/>
    </location>
</feature>
<evidence type="ECO:0000256" key="1">
    <source>
        <dbReference type="ARBA" id="ARBA00022999"/>
    </source>
</evidence>
<dbReference type="AlphaFoldDB" id="A0AAV8WS95"/>
<gene>
    <name evidence="6" type="ORF">NQ314_017878</name>
</gene>
<dbReference type="EC" id="3.1.4.11" evidence="3"/>
<accession>A0AAV8WS95</accession>
<dbReference type="Pfam" id="PF23329">
    <property type="entry name" value="EF_HAND_1_PLCG"/>
    <property type="match status" value="1"/>
</dbReference>
<evidence type="ECO:0000259" key="5">
    <source>
        <dbReference type="PROSITE" id="PS50001"/>
    </source>
</evidence>
<dbReference type="InterPro" id="IPR035023">
    <property type="entry name" value="PLC-gamma_C-SH2"/>
</dbReference>
<dbReference type="Proteomes" id="UP001162156">
    <property type="component" value="Unassembled WGS sequence"/>
</dbReference>
<dbReference type="Pfam" id="PF23583">
    <property type="entry name" value="EF_HAND_2_PLCG"/>
    <property type="match status" value="1"/>
</dbReference>
<protein>
    <recommendedName>
        <fullName evidence="3">Phosphoinositide phospholipase C</fullName>
        <ecNumber evidence="3">3.1.4.11</ecNumber>
    </recommendedName>
</protein>
<dbReference type="InterPro" id="IPR000980">
    <property type="entry name" value="SH2"/>
</dbReference>